<dbReference type="OrthoDB" id="1884322at2"/>
<sequence length="406" mass="45866">MPTQILTLCLRGGLLLGWLLTTLLVSAQDNPLARIIEEQRDSFAPWVDDPARYEVQVLYTQIDRSPDGSVALTTHRWGVDDTEYFYPASTVKLPVAVLALQRLNELGVLGMDAYTPLFHGTGTVLASAPQTPVSRDTSSLDGLPSVAHYVRKIFLASDNDAYNRLFEWLGPTYINAALREVGITGGRILHRVGVDGFTPENHAYLNPVRFAAGYETLYQIGERHDPFYDPLSTLCGQLRGVGYLEGDSLVNAPFDFRRKNYLSLQNLHDILLQVVVPEAVNDTFRLTPADYELLRTAMAQRPRESISPRYTKPDNYVKFWIYGDQPESTRIPDKVRILNKVGWAYGYLTDAAYITDGEVEFMLVGTIHTNANRIYNDGVYEYEEVGMPFFGRLGRAILAYERRRPR</sequence>
<dbReference type="GO" id="GO:0008800">
    <property type="term" value="F:beta-lactamase activity"/>
    <property type="evidence" value="ECO:0007669"/>
    <property type="project" value="InterPro"/>
</dbReference>
<feature type="domain" description="Beta-lactamase class A catalytic" evidence="1">
    <location>
        <begin position="73"/>
        <end position="357"/>
    </location>
</feature>
<dbReference type="Pfam" id="PF13354">
    <property type="entry name" value="Beta-lactamase2"/>
    <property type="match status" value="1"/>
</dbReference>
<protein>
    <recommendedName>
        <fullName evidence="1">Beta-lactamase class A catalytic domain-containing protein</fullName>
    </recommendedName>
</protein>
<dbReference type="InterPro" id="IPR045155">
    <property type="entry name" value="Beta-lactam_cat"/>
</dbReference>
<organism evidence="2 3">
    <name type="scientific">Neolewinella litorea</name>
    <dbReference type="NCBI Taxonomy" id="2562452"/>
    <lineage>
        <taxon>Bacteria</taxon>
        <taxon>Pseudomonadati</taxon>
        <taxon>Bacteroidota</taxon>
        <taxon>Saprospiria</taxon>
        <taxon>Saprospirales</taxon>
        <taxon>Lewinellaceae</taxon>
        <taxon>Neolewinella</taxon>
    </lineage>
</organism>
<evidence type="ECO:0000259" key="1">
    <source>
        <dbReference type="Pfam" id="PF13354"/>
    </source>
</evidence>
<reference evidence="2 3" key="1">
    <citation type="submission" date="2019-04" db="EMBL/GenBank/DDBJ databases">
        <title>Lewinella litorea sp. nov., isolated from a marine sand.</title>
        <authorList>
            <person name="Yoon J.-H."/>
        </authorList>
    </citation>
    <scope>NUCLEOTIDE SEQUENCE [LARGE SCALE GENOMIC DNA]</scope>
    <source>
        <strain evidence="2 3">HSMS-39</strain>
    </source>
</reference>
<dbReference type="EMBL" id="SRSF01000006">
    <property type="protein sequence ID" value="THH37767.1"/>
    <property type="molecule type" value="Genomic_DNA"/>
</dbReference>
<proteinExistence type="predicted"/>
<dbReference type="GO" id="GO:0030655">
    <property type="term" value="P:beta-lactam antibiotic catabolic process"/>
    <property type="evidence" value="ECO:0007669"/>
    <property type="project" value="InterPro"/>
</dbReference>
<evidence type="ECO:0000313" key="3">
    <source>
        <dbReference type="Proteomes" id="UP000308528"/>
    </source>
</evidence>
<gene>
    <name evidence="2" type="ORF">E4021_13835</name>
</gene>
<dbReference type="AlphaFoldDB" id="A0A4S4NGI9"/>
<dbReference type="SUPFAM" id="SSF56601">
    <property type="entry name" value="beta-lactamase/transpeptidase-like"/>
    <property type="match status" value="1"/>
</dbReference>
<dbReference type="RefSeq" id="WP_136459959.1">
    <property type="nucleotide sequence ID" value="NZ_SRSF01000006.1"/>
</dbReference>
<accession>A0A4S4NGI9</accession>
<evidence type="ECO:0000313" key="2">
    <source>
        <dbReference type="EMBL" id="THH37767.1"/>
    </source>
</evidence>
<dbReference type="Gene3D" id="3.40.710.10">
    <property type="entry name" value="DD-peptidase/beta-lactamase superfamily"/>
    <property type="match status" value="1"/>
</dbReference>
<keyword evidence="3" id="KW-1185">Reference proteome</keyword>
<name>A0A4S4NGI9_9BACT</name>
<dbReference type="InterPro" id="IPR012338">
    <property type="entry name" value="Beta-lactam/transpept-like"/>
</dbReference>
<comment type="caution">
    <text evidence="2">The sequence shown here is derived from an EMBL/GenBank/DDBJ whole genome shotgun (WGS) entry which is preliminary data.</text>
</comment>
<dbReference type="Proteomes" id="UP000308528">
    <property type="component" value="Unassembled WGS sequence"/>
</dbReference>